<comment type="caution">
    <text evidence="9">The sequence shown here is derived from an EMBL/GenBank/DDBJ whole genome shotgun (WGS) entry which is preliminary data.</text>
</comment>
<dbReference type="InterPro" id="IPR006638">
    <property type="entry name" value="Elp3/MiaA/NifB-like_rSAM"/>
</dbReference>
<keyword evidence="4 6" id="KW-0408">Iron</keyword>
<evidence type="ECO:0000256" key="1">
    <source>
        <dbReference type="ARBA" id="ARBA00022485"/>
    </source>
</evidence>
<feature type="binding site" evidence="6">
    <location>
        <position position="308"/>
    </location>
    <ligand>
        <name>[4Fe-4S] cluster</name>
        <dbReference type="ChEBI" id="CHEBI:49883"/>
        <note>4Fe-4S-S-AdoMet</note>
    </ligand>
</feature>
<dbReference type="InterPro" id="IPR013704">
    <property type="entry name" value="UPF0313_N"/>
</dbReference>
<evidence type="ECO:0000256" key="3">
    <source>
        <dbReference type="ARBA" id="ARBA00022723"/>
    </source>
</evidence>
<dbReference type="InterPro" id="IPR007197">
    <property type="entry name" value="rSAM"/>
</dbReference>
<dbReference type="SFLD" id="SFLDS00029">
    <property type="entry name" value="Radical_SAM"/>
    <property type="match status" value="1"/>
</dbReference>
<feature type="compositionally biased region" description="Basic and acidic residues" evidence="7">
    <location>
        <begin position="592"/>
        <end position="612"/>
    </location>
</feature>
<keyword evidence="1 6" id="KW-0004">4Fe-4S</keyword>
<dbReference type="HAMAP" id="MF_01251">
    <property type="entry name" value="UPF0313"/>
    <property type="match status" value="1"/>
</dbReference>
<keyword evidence="10" id="KW-1185">Reference proteome</keyword>
<dbReference type="InterPro" id="IPR058240">
    <property type="entry name" value="rSAM_sf"/>
</dbReference>
<dbReference type="InterPro" id="IPR024560">
    <property type="entry name" value="UPF0313_C"/>
</dbReference>
<evidence type="ECO:0000256" key="7">
    <source>
        <dbReference type="SAM" id="MobiDB-lite"/>
    </source>
</evidence>
<name>A0A4R6PYQ5_9FIRM</name>
<feature type="region of interest" description="Disordered" evidence="7">
    <location>
        <begin position="587"/>
        <end position="628"/>
    </location>
</feature>
<feature type="binding site" evidence="6">
    <location>
        <position position="304"/>
    </location>
    <ligand>
        <name>[4Fe-4S] cluster</name>
        <dbReference type="ChEBI" id="CHEBI:49883"/>
        <note>4Fe-4S-S-AdoMet</note>
    </ligand>
</feature>
<dbReference type="AlphaFoldDB" id="A0A4R6PYQ5"/>
<evidence type="ECO:0000256" key="6">
    <source>
        <dbReference type="HAMAP-Rule" id="MF_01251"/>
    </source>
</evidence>
<keyword evidence="5 6" id="KW-0411">Iron-sulfur</keyword>
<dbReference type="RefSeq" id="WP_133529150.1">
    <property type="nucleotide sequence ID" value="NZ_SNXO01000042.1"/>
</dbReference>
<dbReference type="SFLD" id="SFLDG01069">
    <property type="entry name" value="UPF0313"/>
    <property type="match status" value="1"/>
</dbReference>
<dbReference type="EMBL" id="SNXO01000042">
    <property type="protein sequence ID" value="TDP49855.1"/>
    <property type="molecule type" value="Genomic_DNA"/>
</dbReference>
<feature type="compositionally biased region" description="Basic and acidic residues" evidence="7">
    <location>
        <begin position="619"/>
        <end position="628"/>
    </location>
</feature>
<dbReference type="Pfam" id="PF11842">
    <property type="entry name" value="DUF3362"/>
    <property type="match status" value="1"/>
</dbReference>
<dbReference type="InterPro" id="IPR023404">
    <property type="entry name" value="rSAM_horseshoe"/>
</dbReference>
<reference evidence="9 10" key="1">
    <citation type="submission" date="2019-03" db="EMBL/GenBank/DDBJ databases">
        <title>Genomic Encyclopedia of Type Strains, Phase IV (KMG-IV): sequencing the most valuable type-strain genomes for metagenomic binning, comparative biology and taxonomic classification.</title>
        <authorList>
            <person name="Goeker M."/>
        </authorList>
    </citation>
    <scope>NUCLEOTIDE SEQUENCE [LARGE SCALE GENOMIC DNA]</scope>
    <source>
        <strain evidence="9 10">DSM 28287</strain>
    </source>
</reference>
<evidence type="ECO:0000256" key="5">
    <source>
        <dbReference type="ARBA" id="ARBA00023014"/>
    </source>
</evidence>
<dbReference type="GO" id="GO:0003824">
    <property type="term" value="F:catalytic activity"/>
    <property type="evidence" value="ECO:0007669"/>
    <property type="project" value="InterPro"/>
</dbReference>
<dbReference type="Proteomes" id="UP000295500">
    <property type="component" value="Unassembled WGS sequence"/>
</dbReference>
<evidence type="ECO:0000256" key="2">
    <source>
        <dbReference type="ARBA" id="ARBA00022691"/>
    </source>
</evidence>
<keyword evidence="3 6" id="KW-0479">Metal-binding</keyword>
<evidence type="ECO:0000313" key="10">
    <source>
        <dbReference type="Proteomes" id="UP000295500"/>
    </source>
</evidence>
<comment type="similarity">
    <text evidence="6">Belongs to the UPF0313 family.</text>
</comment>
<dbReference type="SMART" id="SM00729">
    <property type="entry name" value="Elp3"/>
    <property type="match status" value="1"/>
</dbReference>
<dbReference type="OrthoDB" id="9803479at2"/>
<dbReference type="SUPFAM" id="SSF102114">
    <property type="entry name" value="Radical SAM enzymes"/>
    <property type="match status" value="1"/>
</dbReference>
<dbReference type="GO" id="GO:0005506">
    <property type="term" value="F:iron ion binding"/>
    <property type="evidence" value="ECO:0007669"/>
    <property type="project" value="UniProtKB-UniRule"/>
</dbReference>
<dbReference type="PANTHER" id="PTHR32331:SF0">
    <property type="entry name" value="UPF0313 PROTEIN YGIQ"/>
    <property type="match status" value="1"/>
</dbReference>
<feature type="binding site" evidence="6">
    <location>
        <position position="311"/>
    </location>
    <ligand>
        <name>[4Fe-4S] cluster</name>
        <dbReference type="ChEBI" id="CHEBI:49883"/>
        <note>4Fe-4S-S-AdoMet</note>
    </ligand>
</feature>
<keyword evidence="2 6" id="KW-0949">S-adenosyl-L-methionine</keyword>
<sequence length="628" mass="71930">MFLPVNMKDMKKRGWDQPDFVLVTGDAYVDHHSFGTAIISRLLERFGYKVAILAQPDFRSCEDFKRFGRPRLGFLINSGVVDSMVNNFSVFHHRRRVDEYSPGGVAGRRPDRAVIVYSNRAREAYKDVPVIIGGLEASLRRLGHYDYWEDKVRRSILMDSRADLLIYGMGEKAIINVAEALDSGIAPGDITWIPGTCYHTSDFVDDGETVVLPAFEEIAESKKAYGESFVMQYRENDYINGRRLAESYGGNSYVVQNPPQQPLDRQELDDVYELPFENEVHPMYKEDIPAFREVKFSIVSNRGCFGDCSFCALTYHQGRQVRSRSKESIVREATALTKKPDFKGYIHDVGGPTANFRHPACDRQLKYGVCKDKDCLYPKPCRNMNIDHKDYLEVLRAVRQLPGVKKVFIRSGIRYDYLMADKNRDFLWELCKYHVSGTLKVAPEHISPRVLSYMGKPRREVFTDFVEEYNKMNRKLGKKQYLIPYLISSHPGSTLDDAIDLALFLKDYGFIPDQVQDFYPTPGTLATAMYYTETDPRTGEHIYVAKKMEDKRMQRALIHYNKEENRKWVVKALEKAGRPDLIGVLLGGSRGAGHEHSKESYKGNRGGKDTGRQYKGRGAKADRGHRGW</sequence>
<dbReference type="Pfam" id="PF08497">
    <property type="entry name" value="Radical_SAM_N"/>
    <property type="match status" value="1"/>
</dbReference>
<protein>
    <submittedName>
        <fullName evidence="9">Putative radical SAM protein YgiQ</fullName>
    </submittedName>
</protein>
<dbReference type="PROSITE" id="PS51918">
    <property type="entry name" value="RADICAL_SAM"/>
    <property type="match status" value="1"/>
</dbReference>
<comment type="cofactor">
    <cofactor evidence="6">
        <name>[4Fe-4S] cluster</name>
        <dbReference type="ChEBI" id="CHEBI:49883"/>
    </cofactor>
    <text evidence="6">Binds 1 [4Fe-4S] cluster. The cluster is coordinated with 3 cysteines and an exchangeable S-adenosyl-L-methionine.</text>
</comment>
<dbReference type="PANTHER" id="PTHR32331">
    <property type="entry name" value="UPF0313 PROTEIN YGIQ"/>
    <property type="match status" value="1"/>
</dbReference>
<feature type="domain" description="Radical SAM core" evidence="8">
    <location>
        <begin position="289"/>
        <end position="561"/>
    </location>
</feature>
<dbReference type="NCBIfam" id="TIGR03904">
    <property type="entry name" value="SAM_YgiQ"/>
    <property type="match status" value="1"/>
</dbReference>
<evidence type="ECO:0000256" key="4">
    <source>
        <dbReference type="ARBA" id="ARBA00023004"/>
    </source>
</evidence>
<dbReference type="InterPro" id="IPR022946">
    <property type="entry name" value="UPF0313"/>
</dbReference>
<evidence type="ECO:0000259" key="8">
    <source>
        <dbReference type="PROSITE" id="PS51918"/>
    </source>
</evidence>
<dbReference type="Gene3D" id="3.80.30.20">
    <property type="entry name" value="tm_1862 like domain"/>
    <property type="match status" value="1"/>
</dbReference>
<accession>A0A4R6PYQ5</accession>
<evidence type="ECO:0000313" key="9">
    <source>
        <dbReference type="EMBL" id="TDP49855.1"/>
    </source>
</evidence>
<organism evidence="9 10">
    <name type="scientific">Aminicella lysinilytica</name>
    <dbReference type="NCBI Taxonomy" id="433323"/>
    <lineage>
        <taxon>Bacteria</taxon>
        <taxon>Bacillati</taxon>
        <taxon>Bacillota</taxon>
        <taxon>Clostridia</taxon>
        <taxon>Peptostreptococcales</taxon>
        <taxon>Anaerovoracaceae</taxon>
        <taxon>Aminicella</taxon>
    </lineage>
</organism>
<proteinExistence type="inferred from homology"/>
<gene>
    <name evidence="9" type="ORF">EV211_1425</name>
</gene>
<dbReference type="GO" id="GO:0051539">
    <property type="term" value="F:4 iron, 4 sulfur cluster binding"/>
    <property type="evidence" value="ECO:0007669"/>
    <property type="project" value="UniProtKB-KW"/>
</dbReference>
<dbReference type="SFLD" id="SFLDG01082">
    <property type="entry name" value="B12-binding_domain_containing"/>
    <property type="match status" value="1"/>
</dbReference>
<dbReference type="Pfam" id="PF04055">
    <property type="entry name" value="Radical_SAM"/>
    <property type="match status" value="1"/>
</dbReference>